<evidence type="ECO:0000313" key="3">
    <source>
        <dbReference type="Proteomes" id="UP000019146"/>
    </source>
</evidence>
<dbReference type="Proteomes" id="UP000019146">
    <property type="component" value="Chromosome 2"/>
</dbReference>
<reference evidence="2 3" key="1">
    <citation type="journal article" date="2014" name="Genome Announc.">
        <title>Draft Genome Sequence of the Haloacid-Degrading Burkholderia caribensis Strain MBA4.</title>
        <authorList>
            <person name="Pan Y."/>
            <person name="Kong K.F."/>
            <person name="Tsang J.S."/>
        </authorList>
    </citation>
    <scope>NUCLEOTIDE SEQUENCE [LARGE SCALE GENOMIC DNA]</scope>
    <source>
        <strain evidence="2 3">MBA4</strain>
    </source>
</reference>
<evidence type="ECO:0000313" key="2">
    <source>
        <dbReference type="EMBL" id="ALL66308.1"/>
    </source>
</evidence>
<dbReference type="KEGG" id="bcai:K788_0002827"/>
<gene>
    <name evidence="2" type="ORF">K788_0002827</name>
</gene>
<keyword evidence="1" id="KW-0472">Membrane</keyword>
<name>A0A0P0RDC7_9BURK</name>
<evidence type="ECO:0000256" key="1">
    <source>
        <dbReference type="SAM" id="Phobius"/>
    </source>
</evidence>
<organism evidence="2 3">
    <name type="scientific">Paraburkholderia caribensis MBA4</name>
    <dbReference type="NCBI Taxonomy" id="1323664"/>
    <lineage>
        <taxon>Bacteria</taxon>
        <taxon>Pseudomonadati</taxon>
        <taxon>Pseudomonadota</taxon>
        <taxon>Betaproteobacteria</taxon>
        <taxon>Burkholderiales</taxon>
        <taxon>Burkholderiaceae</taxon>
        <taxon>Paraburkholderia</taxon>
    </lineage>
</organism>
<keyword evidence="1" id="KW-1133">Transmembrane helix</keyword>
<feature type="transmembrane region" description="Helical" evidence="1">
    <location>
        <begin position="14"/>
        <end position="31"/>
    </location>
</feature>
<dbReference type="AlphaFoldDB" id="A0A0P0RDC7"/>
<sequence length="38" mass="4472">MPDSNRAQSWLRCYPALLFNTSLLFTLRRVMRGRSASR</sequence>
<accession>A0A0P0RDC7</accession>
<keyword evidence="1" id="KW-0812">Transmembrane</keyword>
<dbReference type="EMBL" id="CP012747">
    <property type="protein sequence ID" value="ALL66308.1"/>
    <property type="molecule type" value="Genomic_DNA"/>
</dbReference>
<protein>
    <submittedName>
        <fullName evidence="2">Uncharacterized protein</fullName>
    </submittedName>
</protein>
<proteinExistence type="predicted"/>